<protein>
    <submittedName>
        <fullName evidence="2">Uncharacterized protein</fullName>
    </submittedName>
</protein>
<keyword evidence="3" id="KW-1185">Reference proteome</keyword>
<gene>
    <name evidence="2" type="ORF">FRX31_016195</name>
</gene>
<name>A0A7J6WA91_THATH</name>
<evidence type="ECO:0000313" key="3">
    <source>
        <dbReference type="Proteomes" id="UP000554482"/>
    </source>
</evidence>
<dbReference type="EMBL" id="JABWDY010018999">
    <property type="protein sequence ID" value="KAF5194221.1"/>
    <property type="molecule type" value="Genomic_DNA"/>
</dbReference>
<proteinExistence type="predicted"/>
<comment type="caution">
    <text evidence="2">The sequence shown here is derived from an EMBL/GenBank/DDBJ whole genome shotgun (WGS) entry which is preliminary data.</text>
</comment>
<feature type="compositionally biased region" description="Basic and acidic residues" evidence="1">
    <location>
        <begin position="38"/>
        <end position="54"/>
    </location>
</feature>
<evidence type="ECO:0000256" key="1">
    <source>
        <dbReference type="SAM" id="MobiDB-lite"/>
    </source>
</evidence>
<sequence length="99" mass="10584">MPLIITALPSNGDSRVLKLTVHVGANNRRLMTLKAANHKNEAKSEASGLLDDKIGSGIDYAGDGSNRGGGAHHSSDLSTWTKQHPKPDDSLVELHQPKH</sequence>
<evidence type="ECO:0000313" key="2">
    <source>
        <dbReference type="EMBL" id="KAF5194221.1"/>
    </source>
</evidence>
<dbReference type="AlphaFoldDB" id="A0A7J6WA91"/>
<feature type="region of interest" description="Disordered" evidence="1">
    <location>
        <begin position="37"/>
        <end position="99"/>
    </location>
</feature>
<dbReference type="Proteomes" id="UP000554482">
    <property type="component" value="Unassembled WGS sequence"/>
</dbReference>
<organism evidence="2 3">
    <name type="scientific">Thalictrum thalictroides</name>
    <name type="common">Rue-anemone</name>
    <name type="synonym">Anemone thalictroides</name>
    <dbReference type="NCBI Taxonomy" id="46969"/>
    <lineage>
        <taxon>Eukaryota</taxon>
        <taxon>Viridiplantae</taxon>
        <taxon>Streptophyta</taxon>
        <taxon>Embryophyta</taxon>
        <taxon>Tracheophyta</taxon>
        <taxon>Spermatophyta</taxon>
        <taxon>Magnoliopsida</taxon>
        <taxon>Ranunculales</taxon>
        <taxon>Ranunculaceae</taxon>
        <taxon>Thalictroideae</taxon>
        <taxon>Thalictrum</taxon>
    </lineage>
</organism>
<accession>A0A7J6WA91</accession>
<reference evidence="2 3" key="1">
    <citation type="submission" date="2020-06" db="EMBL/GenBank/DDBJ databases">
        <title>Transcriptomic and genomic resources for Thalictrum thalictroides and T. hernandezii: Facilitating candidate gene discovery in an emerging model plant lineage.</title>
        <authorList>
            <person name="Arias T."/>
            <person name="Riano-Pachon D.M."/>
            <person name="Di Stilio V.S."/>
        </authorList>
    </citation>
    <scope>NUCLEOTIDE SEQUENCE [LARGE SCALE GENOMIC DNA]</scope>
    <source>
        <strain evidence="3">cv. WT478/WT964</strain>
        <tissue evidence="2">Leaves</tissue>
    </source>
</reference>